<sequence length="566" mass="65509">MGETVRRCEEFFHQRLKTILGFSADEEVLAKILQAFSEAVSLLSNEISPVPTTLIEEAVVEVKDECSDEVEESKPDVSILNDDSEEPGRRRSQRFRRKQVDEFLDEPESLIKEEEVTASSAGKFSCETCGRRFKQKYSYRRHMVRDHQGGFENDPEFSKEVECNVCGQLFPFHRIYQHKKVHKEYPCKMCDKTLSSCEARKKHMALFHTEESKLVPCEVCGKRLAQPLMKRHLRDFHDPDFDFSCKLCAKTFKSKTAHYEHHRFYHSEGDKFVCPSCGKKFVTAARLRVHEETHKGPAKRNPHECDQCGKVFLSHYAFRKHMAKVHAGGLDQDPEFSKEVTCDVCGKVLPFHRLYQHKKTHKQYPCDVCGKTLSSREALKKHVVVVHTNDTNHIECEVCGKLLREISYRAHMKEYHDPEMSFQCTICSKELKCKQTLSKHMRAFHGGGGDYVCTICGKKFLAPSKLQDHEESHSDNKRHICKSCGKAYKYKAQLSRHMKLDHEGKNPYKCTRCPKVYRTSQRLKDHMNQHLGIKPNICAICQEAFVTSSSLESHRKTKHRSSERLS</sequence>
<reference evidence="8" key="1">
    <citation type="submission" date="2020-11" db="EMBL/GenBank/DDBJ databases">
        <authorList>
            <person name="Tran Van P."/>
        </authorList>
    </citation>
    <scope>NUCLEOTIDE SEQUENCE</scope>
</reference>
<keyword evidence="2" id="KW-0479">Metal-binding</keyword>
<name>A0A7R8ZJM7_9CRUS</name>
<evidence type="ECO:0000256" key="3">
    <source>
        <dbReference type="ARBA" id="ARBA00022737"/>
    </source>
</evidence>
<dbReference type="SUPFAM" id="SSF57667">
    <property type="entry name" value="beta-beta-alpha zinc fingers"/>
    <property type="match status" value="8"/>
</dbReference>
<evidence type="ECO:0000256" key="5">
    <source>
        <dbReference type="ARBA" id="ARBA00023015"/>
    </source>
</evidence>
<evidence type="ECO:0000256" key="1">
    <source>
        <dbReference type="ARBA" id="ARBA00004123"/>
    </source>
</evidence>
<dbReference type="SMART" id="SM00355">
    <property type="entry name" value="ZnF_C2H2"/>
    <property type="match status" value="15"/>
</dbReference>
<dbReference type="GO" id="GO:0000978">
    <property type="term" value="F:RNA polymerase II cis-regulatory region sequence-specific DNA binding"/>
    <property type="evidence" value="ECO:0007669"/>
    <property type="project" value="TreeGrafter"/>
</dbReference>
<dbReference type="PANTHER" id="PTHR24399">
    <property type="entry name" value="ZINC FINGER AND BTB DOMAIN-CONTAINING"/>
    <property type="match status" value="1"/>
</dbReference>
<evidence type="ECO:0000313" key="8">
    <source>
        <dbReference type="EMBL" id="CAD7226303.1"/>
    </source>
</evidence>
<keyword evidence="3" id="KW-0677">Repeat</keyword>
<dbReference type="PANTHER" id="PTHR24399:SF23">
    <property type="entry name" value="C2H2-TYPE DOMAIN-CONTAINING PROTEIN"/>
    <property type="match status" value="1"/>
</dbReference>
<dbReference type="PROSITE" id="PS50157">
    <property type="entry name" value="ZINC_FINGER_C2H2_2"/>
    <property type="match status" value="11"/>
</dbReference>
<proteinExistence type="predicted"/>
<accession>A0A7R8ZJM7</accession>
<gene>
    <name evidence="8" type="ORF">CTOB1V02_LOCUS4224</name>
</gene>
<dbReference type="EMBL" id="OB660798">
    <property type="protein sequence ID" value="CAD7226303.1"/>
    <property type="molecule type" value="Genomic_DNA"/>
</dbReference>
<dbReference type="InterPro" id="IPR036236">
    <property type="entry name" value="Znf_C2H2_sf"/>
</dbReference>
<dbReference type="GO" id="GO:0046872">
    <property type="term" value="F:metal ion binding"/>
    <property type="evidence" value="ECO:0007669"/>
    <property type="project" value="UniProtKB-KW"/>
</dbReference>
<evidence type="ECO:0000256" key="4">
    <source>
        <dbReference type="ARBA" id="ARBA00022833"/>
    </source>
</evidence>
<dbReference type="Pfam" id="PF13912">
    <property type="entry name" value="zf-C2H2_6"/>
    <property type="match status" value="1"/>
</dbReference>
<keyword evidence="6" id="KW-0804">Transcription</keyword>
<dbReference type="Pfam" id="PF13894">
    <property type="entry name" value="zf-C2H2_4"/>
    <property type="match status" value="1"/>
</dbReference>
<dbReference type="PROSITE" id="PS00028">
    <property type="entry name" value="ZINC_FINGER_C2H2_1"/>
    <property type="match status" value="11"/>
</dbReference>
<dbReference type="GO" id="GO:0001817">
    <property type="term" value="P:regulation of cytokine production"/>
    <property type="evidence" value="ECO:0007669"/>
    <property type="project" value="TreeGrafter"/>
</dbReference>
<dbReference type="AlphaFoldDB" id="A0A7R8ZJM7"/>
<keyword evidence="7" id="KW-0539">Nucleus</keyword>
<dbReference type="InterPro" id="IPR013087">
    <property type="entry name" value="Znf_C2H2_type"/>
</dbReference>
<dbReference type="Gene3D" id="3.30.160.60">
    <property type="entry name" value="Classic Zinc Finger"/>
    <property type="match status" value="9"/>
</dbReference>
<dbReference type="GO" id="GO:0005654">
    <property type="term" value="C:nucleoplasm"/>
    <property type="evidence" value="ECO:0007669"/>
    <property type="project" value="TreeGrafter"/>
</dbReference>
<evidence type="ECO:0000256" key="6">
    <source>
        <dbReference type="ARBA" id="ARBA00023163"/>
    </source>
</evidence>
<keyword evidence="4" id="KW-0862">Zinc</keyword>
<dbReference type="GO" id="GO:0002682">
    <property type="term" value="P:regulation of immune system process"/>
    <property type="evidence" value="ECO:0007669"/>
    <property type="project" value="TreeGrafter"/>
</dbReference>
<evidence type="ECO:0000256" key="2">
    <source>
        <dbReference type="ARBA" id="ARBA00022723"/>
    </source>
</evidence>
<evidence type="ECO:0000256" key="7">
    <source>
        <dbReference type="ARBA" id="ARBA00023242"/>
    </source>
</evidence>
<dbReference type="GO" id="GO:0001227">
    <property type="term" value="F:DNA-binding transcription repressor activity, RNA polymerase II-specific"/>
    <property type="evidence" value="ECO:0007669"/>
    <property type="project" value="TreeGrafter"/>
</dbReference>
<keyword evidence="5" id="KW-0805">Transcription regulation</keyword>
<comment type="subcellular location">
    <subcellularLocation>
        <location evidence="1">Nucleus</location>
    </subcellularLocation>
</comment>
<dbReference type="OrthoDB" id="8685330at2759"/>
<organism evidence="8">
    <name type="scientific">Cyprideis torosa</name>
    <dbReference type="NCBI Taxonomy" id="163714"/>
    <lineage>
        <taxon>Eukaryota</taxon>
        <taxon>Metazoa</taxon>
        <taxon>Ecdysozoa</taxon>
        <taxon>Arthropoda</taxon>
        <taxon>Crustacea</taxon>
        <taxon>Oligostraca</taxon>
        <taxon>Ostracoda</taxon>
        <taxon>Podocopa</taxon>
        <taxon>Podocopida</taxon>
        <taxon>Cytherocopina</taxon>
        <taxon>Cytheroidea</taxon>
        <taxon>Cytherideidae</taxon>
        <taxon>Cyprideis</taxon>
    </lineage>
</organism>
<protein>
    <submittedName>
        <fullName evidence="8">Uncharacterized protein</fullName>
    </submittedName>
</protein>
<dbReference type="Pfam" id="PF00096">
    <property type="entry name" value="zf-C2H2"/>
    <property type="match status" value="5"/>
</dbReference>